<feature type="transmembrane region" description="Helical" evidence="1">
    <location>
        <begin position="50"/>
        <end position="70"/>
    </location>
</feature>
<gene>
    <name evidence="2" type="ORF">SPHA_21665</name>
</gene>
<comment type="caution">
    <text evidence="2">The sequence shown here is derived from an EMBL/GenBank/DDBJ whole genome shotgun (WGS) entry which is preliminary data.</text>
</comment>
<keyword evidence="1" id="KW-0812">Transmembrane</keyword>
<keyword evidence="3" id="KW-1185">Reference proteome</keyword>
<organism evidence="2 3">
    <name type="scientific">Acanthosepion pharaonis</name>
    <name type="common">Pharaoh cuttlefish</name>
    <name type="synonym">Sepia pharaonis</name>
    <dbReference type="NCBI Taxonomy" id="158019"/>
    <lineage>
        <taxon>Eukaryota</taxon>
        <taxon>Metazoa</taxon>
        <taxon>Spiralia</taxon>
        <taxon>Lophotrochozoa</taxon>
        <taxon>Mollusca</taxon>
        <taxon>Cephalopoda</taxon>
        <taxon>Coleoidea</taxon>
        <taxon>Decapodiformes</taxon>
        <taxon>Sepiida</taxon>
        <taxon>Sepiina</taxon>
        <taxon>Sepiidae</taxon>
        <taxon>Acanthosepion</taxon>
    </lineage>
</organism>
<keyword evidence="1" id="KW-1133">Transmembrane helix</keyword>
<dbReference type="Proteomes" id="UP000597762">
    <property type="component" value="Unassembled WGS sequence"/>
</dbReference>
<feature type="transmembrane region" description="Helical" evidence="1">
    <location>
        <begin position="148"/>
        <end position="172"/>
    </location>
</feature>
<evidence type="ECO:0000313" key="2">
    <source>
        <dbReference type="EMBL" id="CAE1239098.1"/>
    </source>
</evidence>
<sequence length="184" mass="21480">MQCLYMRRLTSLSLSLFSLSLSLSLSLSFINFFSLVHPLFPISFCHCLPFGQISCLRPTLSLSLSLFLSLSPTRPPFLSYFPLSVLLYEILFHHSIILALSEASGLYPQEGKPTVLFYVTFHCHPSFFLSFFLSLFIYLFIHSFIHCLLYFILLLYCLPFFFLSFFLSFFFLSRHKHFLSSIRD</sequence>
<evidence type="ECO:0000256" key="1">
    <source>
        <dbReference type="SAM" id="Phobius"/>
    </source>
</evidence>
<evidence type="ECO:0000313" key="3">
    <source>
        <dbReference type="Proteomes" id="UP000597762"/>
    </source>
</evidence>
<proteinExistence type="predicted"/>
<feature type="transmembrane region" description="Helical" evidence="1">
    <location>
        <begin position="77"/>
        <end position="100"/>
    </location>
</feature>
<name>A0A812BTW2_ACAPH</name>
<dbReference type="EMBL" id="CAHIKZ030000797">
    <property type="protein sequence ID" value="CAE1239098.1"/>
    <property type="molecule type" value="Genomic_DNA"/>
</dbReference>
<keyword evidence="1" id="KW-0472">Membrane</keyword>
<reference evidence="2" key="1">
    <citation type="submission" date="2021-01" db="EMBL/GenBank/DDBJ databases">
        <authorList>
            <person name="Li R."/>
            <person name="Bekaert M."/>
        </authorList>
    </citation>
    <scope>NUCLEOTIDE SEQUENCE</scope>
    <source>
        <strain evidence="2">Farmed</strain>
    </source>
</reference>
<dbReference type="AlphaFoldDB" id="A0A812BTW2"/>
<protein>
    <submittedName>
        <fullName evidence="2">Uncharacterized protein</fullName>
    </submittedName>
</protein>
<accession>A0A812BTW2</accession>
<feature type="transmembrane region" description="Helical" evidence="1">
    <location>
        <begin position="115"/>
        <end position="141"/>
    </location>
</feature>